<evidence type="ECO:0000313" key="21">
    <source>
        <dbReference type="Ensembl" id="ENSUPAP00010013397.1"/>
    </source>
</evidence>
<dbReference type="PANTHER" id="PTHR45620">
    <property type="entry name" value="PDF RECEPTOR-LIKE PROTEIN-RELATED"/>
    <property type="match status" value="1"/>
</dbReference>
<evidence type="ECO:0000256" key="8">
    <source>
        <dbReference type="ARBA" id="ARBA00023136"/>
    </source>
</evidence>
<evidence type="ECO:0000256" key="13">
    <source>
        <dbReference type="ARBA" id="ARBA00057312"/>
    </source>
</evidence>
<dbReference type="InterPro" id="IPR017983">
    <property type="entry name" value="GPCR_2_secretin-like_CS"/>
</dbReference>
<proteinExistence type="inferred from homology"/>
<dbReference type="InterPro" id="IPR002284">
    <property type="entry name" value="GPCR_2_VIP_rcpt_2"/>
</dbReference>
<dbReference type="SUPFAM" id="SSF81321">
    <property type="entry name" value="Family A G protein-coupled receptor-like"/>
    <property type="match status" value="1"/>
</dbReference>
<evidence type="ECO:0000256" key="6">
    <source>
        <dbReference type="ARBA" id="ARBA00022989"/>
    </source>
</evidence>
<evidence type="ECO:0000259" key="20">
    <source>
        <dbReference type="PROSITE" id="PS50261"/>
    </source>
</evidence>
<dbReference type="Gene3D" id="4.10.1240.10">
    <property type="entry name" value="GPCR, family 2, extracellular hormone receptor domain"/>
    <property type="match status" value="1"/>
</dbReference>
<feature type="region of interest" description="Disordered" evidence="17">
    <location>
        <begin position="714"/>
        <end position="736"/>
    </location>
</feature>
<sequence length="736" mass="78879">MAPTAAHPLNGLPGRFLGRPRGARKEGTGGRTALAVFAEGAPGAASSCSRFSLLESDRRGRPSPRVSIPLPAPHSRRRRSGRLGGAQGPGGERGKAGGGARRRPWRGAVRSREGGGAGAGAGPGAGTGRGAGHEPTRAGGAARGDGGSAPRSEQSRSPCWGQRSCGRSGQRRRTEPRMRAPALLTCCCWLLVPVSAPSIPTGSLWPRRVLRPAARTSGSGAQAAAGQSGVRFPGEPQHSLSACGGPAPAGGDALAPSPPHHVPGLPEAGSRFLCGPSRRAVCGLAVPRGAGVPVRGATAVTCAGLASRGSCLVVNSIHPECRFHLEIQEEETKCAELLRTPTDKHTACPGVWDNITCWRPAEVGETVTVPCPQVFSHFYSKPGNISKNCTSDGWSEAFPDFIEACGYSDPEDEGQIAFYVLVKAVYTLGYSVSLVSLATGSLILCLFRKLHCTRNYIHLNLFLSFILRAISVLVKDNVLYSSSGTLHCPDQPSSWVGCKLSLVFFQYCIMANFYWLLVEGLYLHTLLVAVLPPGRCFLAYLLIGWGIPTICIGAWTATRLSLEDTGCWDTNEHSVPWWVIRMPILISILVNFILFISIIRILLQKLMSPDVGGNDQSQYKRLAKSTLLLIPLFGIHYVVFAAFPIGISAKYQILLELCGGSFQGLVVAILYCFLNSEVRCELKRRWPGLGLHPPQPSGRDYRLHSWSISRNGSESALQTHRGSRTQSFLQTETSVL</sequence>
<keyword evidence="3" id="KW-1003">Cell membrane</keyword>
<keyword evidence="10" id="KW-0675">Receptor</keyword>
<dbReference type="GO" id="GO:0007188">
    <property type="term" value="P:adenylate cyclase-modulating G protein-coupled receptor signaling pathway"/>
    <property type="evidence" value="ECO:0007669"/>
    <property type="project" value="TreeGrafter"/>
</dbReference>
<feature type="transmembrane region" description="Helical" evidence="18">
    <location>
        <begin position="537"/>
        <end position="558"/>
    </location>
</feature>
<evidence type="ECO:0000256" key="7">
    <source>
        <dbReference type="ARBA" id="ARBA00023040"/>
    </source>
</evidence>
<dbReference type="PROSITE" id="PS00649">
    <property type="entry name" value="G_PROTEIN_RECEP_F2_1"/>
    <property type="match status" value="1"/>
</dbReference>
<evidence type="ECO:0000256" key="15">
    <source>
        <dbReference type="ARBA" id="ARBA00071716"/>
    </source>
</evidence>
<dbReference type="GO" id="GO:0004999">
    <property type="term" value="F:vasoactive intestinal polypeptide receptor activity"/>
    <property type="evidence" value="ECO:0007669"/>
    <property type="project" value="InterPro"/>
</dbReference>
<dbReference type="InterPro" id="IPR017981">
    <property type="entry name" value="GPCR_2-like_7TM"/>
</dbReference>
<evidence type="ECO:0000256" key="12">
    <source>
        <dbReference type="ARBA" id="ARBA00023224"/>
    </source>
</evidence>
<keyword evidence="6 18" id="KW-1133">Transmembrane helix</keyword>
<protein>
    <recommendedName>
        <fullName evidence="15">Vasoactive intestinal polypeptide receptor 2</fullName>
    </recommendedName>
    <alternativeName>
        <fullName evidence="16">Pituitary adenylate cyclase-activating polypeptide type III receptor</fullName>
    </alternativeName>
</protein>
<feature type="compositionally biased region" description="Gly residues" evidence="17">
    <location>
        <begin position="82"/>
        <end position="99"/>
    </location>
</feature>
<evidence type="ECO:0000256" key="14">
    <source>
        <dbReference type="ARBA" id="ARBA00063657"/>
    </source>
</evidence>
<evidence type="ECO:0000256" key="17">
    <source>
        <dbReference type="SAM" id="MobiDB-lite"/>
    </source>
</evidence>
<feature type="compositionally biased region" description="Low complexity" evidence="17">
    <location>
        <begin position="217"/>
        <end position="229"/>
    </location>
</feature>
<feature type="domain" description="G-protein coupled receptors family 2 profile 1" evidence="19">
    <location>
        <begin position="333"/>
        <end position="409"/>
    </location>
</feature>
<keyword evidence="7" id="KW-0297">G-protein coupled receptor</keyword>
<evidence type="ECO:0000256" key="5">
    <source>
        <dbReference type="ARBA" id="ARBA00022729"/>
    </source>
</evidence>
<dbReference type="InterPro" id="IPR036445">
    <property type="entry name" value="GPCR_2_extracell_dom_sf"/>
</dbReference>
<dbReference type="GeneTree" id="ENSGT00940000158089"/>
<evidence type="ECO:0000256" key="2">
    <source>
        <dbReference type="ARBA" id="ARBA00005314"/>
    </source>
</evidence>
<evidence type="ECO:0000256" key="18">
    <source>
        <dbReference type="SAM" id="Phobius"/>
    </source>
</evidence>
<feature type="domain" description="G-protein coupled receptors family 2 profile 2" evidence="20">
    <location>
        <begin position="422"/>
        <end position="675"/>
    </location>
</feature>
<evidence type="ECO:0000256" key="1">
    <source>
        <dbReference type="ARBA" id="ARBA00004651"/>
    </source>
</evidence>
<comment type="similarity">
    <text evidence="2">Belongs to the G-protein coupled receptor 2 family.</text>
</comment>
<dbReference type="Pfam" id="PF00002">
    <property type="entry name" value="7tm_2"/>
    <property type="match status" value="1"/>
</dbReference>
<dbReference type="GO" id="GO:0007166">
    <property type="term" value="P:cell surface receptor signaling pathway"/>
    <property type="evidence" value="ECO:0007669"/>
    <property type="project" value="InterPro"/>
</dbReference>
<keyword evidence="12" id="KW-0807">Transducer</keyword>
<comment type="function">
    <text evidence="13">G protein-coupled receptor activated by the neuropeptides vasoactive intestinal peptide (VIP) and pituitary adenylate cyclase-activating polypeptide (ADCYAP1/PACAP). Binds VIP and both PACAP27 and PACAP38 bioactive peptides with the order of ligand affinity of VIP = PACAP38 &gt; PACAP27. Ligand binding causes a conformation change that triggers signaling via guanine nucleotide-binding proteins (G proteins) and modulates the activity of downstream effectors. Activates cAMP-dependent pathway. May be coupled to phospholipase C.</text>
</comment>
<keyword evidence="4 18" id="KW-0812">Transmembrane</keyword>
<dbReference type="PANTHER" id="PTHR45620:SF22">
    <property type="entry name" value="VASOACTIVE INTESTINAL POLYPEPTIDE RECEPTOR 2"/>
    <property type="match status" value="1"/>
</dbReference>
<name>A0A8D2HHM4_UROPR</name>
<dbReference type="GO" id="GO:0008528">
    <property type="term" value="F:G protein-coupled peptide receptor activity"/>
    <property type="evidence" value="ECO:0007669"/>
    <property type="project" value="TreeGrafter"/>
</dbReference>
<dbReference type="PRINTS" id="PR00491">
    <property type="entry name" value="VASOACTVEIPR"/>
</dbReference>
<dbReference type="InterPro" id="IPR001879">
    <property type="entry name" value="GPCR_2_extracellular_dom"/>
</dbReference>
<dbReference type="CDD" id="cd15986">
    <property type="entry name" value="7tmB1_VIP-R2"/>
    <property type="match status" value="1"/>
</dbReference>
<evidence type="ECO:0000256" key="16">
    <source>
        <dbReference type="ARBA" id="ARBA00083435"/>
    </source>
</evidence>
<keyword evidence="9" id="KW-1015">Disulfide bond</keyword>
<feature type="region of interest" description="Disordered" evidence="17">
    <location>
        <begin position="216"/>
        <end position="262"/>
    </location>
</feature>
<evidence type="ECO:0000256" key="3">
    <source>
        <dbReference type="ARBA" id="ARBA00022475"/>
    </source>
</evidence>
<dbReference type="FunFam" id="4.10.1240.10:FF:000015">
    <property type="entry name" value="Vasoactive intestinal polypeptide receptor 2"/>
    <property type="match status" value="1"/>
</dbReference>
<evidence type="ECO:0000256" key="11">
    <source>
        <dbReference type="ARBA" id="ARBA00023180"/>
    </source>
</evidence>
<dbReference type="AlphaFoldDB" id="A0A8D2HHM4"/>
<feature type="compositionally biased region" description="Low complexity" evidence="17">
    <location>
        <begin position="239"/>
        <end position="255"/>
    </location>
</feature>
<keyword evidence="8 18" id="KW-0472">Membrane</keyword>
<dbReference type="Gene3D" id="1.20.1070.10">
    <property type="entry name" value="Rhodopsin 7-helix transmembrane proteins"/>
    <property type="match status" value="1"/>
</dbReference>
<feature type="transmembrane region" description="Helical" evidence="18">
    <location>
        <begin position="627"/>
        <end position="647"/>
    </location>
</feature>
<feature type="transmembrane region" description="Helical" evidence="18">
    <location>
        <begin position="428"/>
        <end position="447"/>
    </location>
</feature>
<gene>
    <name evidence="21" type="primary">VIPR2</name>
</gene>
<dbReference type="GO" id="GO:0017046">
    <property type="term" value="F:peptide hormone binding"/>
    <property type="evidence" value="ECO:0007669"/>
    <property type="project" value="TreeGrafter"/>
</dbReference>
<dbReference type="InterPro" id="IPR050332">
    <property type="entry name" value="GPCR_2"/>
</dbReference>
<evidence type="ECO:0000256" key="9">
    <source>
        <dbReference type="ARBA" id="ARBA00023157"/>
    </source>
</evidence>
<dbReference type="InterPro" id="IPR000832">
    <property type="entry name" value="GPCR_2_secretin-like"/>
</dbReference>
<comment type="subcellular location">
    <subcellularLocation>
        <location evidence="1">Cell membrane</location>
        <topology evidence="1">Multi-pass membrane protein</topology>
    </subcellularLocation>
</comment>
<dbReference type="FunFam" id="1.20.1070.10:FF:000032">
    <property type="entry name" value="Vasoactive intestinal polypeptide receptor 1"/>
    <property type="match status" value="1"/>
</dbReference>
<feature type="transmembrane region" description="Helical" evidence="18">
    <location>
        <begin position="456"/>
        <end position="474"/>
    </location>
</feature>
<organism evidence="21 22">
    <name type="scientific">Urocitellus parryii</name>
    <name type="common">Arctic ground squirrel</name>
    <name type="synonym">Spermophilus parryii</name>
    <dbReference type="NCBI Taxonomy" id="9999"/>
    <lineage>
        <taxon>Eukaryota</taxon>
        <taxon>Metazoa</taxon>
        <taxon>Chordata</taxon>
        <taxon>Craniata</taxon>
        <taxon>Vertebrata</taxon>
        <taxon>Euteleostomi</taxon>
        <taxon>Mammalia</taxon>
        <taxon>Eutheria</taxon>
        <taxon>Euarchontoglires</taxon>
        <taxon>Glires</taxon>
        <taxon>Rodentia</taxon>
        <taxon>Sciuromorpha</taxon>
        <taxon>Sciuridae</taxon>
        <taxon>Xerinae</taxon>
        <taxon>Marmotini</taxon>
        <taxon>Urocitellus</taxon>
    </lineage>
</organism>
<dbReference type="PROSITE" id="PS50227">
    <property type="entry name" value="G_PROTEIN_RECEP_F2_3"/>
    <property type="match status" value="1"/>
</dbReference>
<dbReference type="Ensembl" id="ENSUPAT00010015350.1">
    <property type="protein sequence ID" value="ENSUPAP00010013397.1"/>
    <property type="gene ID" value="ENSUPAG00010010600.1"/>
</dbReference>
<evidence type="ECO:0000256" key="4">
    <source>
        <dbReference type="ARBA" id="ARBA00022692"/>
    </source>
</evidence>
<dbReference type="GO" id="GO:0005886">
    <property type="term" value="C:plasma membrane"/>
    <property type="evidence" value="ECO:0007669"/>
    <property type="project" value="UniProtKB-SubCell"/>
</dbReference>
<comment type="subunit">
    <text evidence="14">Interacts with ADCYAP1/PACAP (via N-terminal extracellular domain); activated by PACAP27 and CAPAC38 neuropeptides. Interacts with VIP; the interaction results in VIPR1 activation.</text>
</comment>
<evidence type="ECO:0000313" key="22">
    <source>
        <dbReference type="Proteomes" id="UP000694417"/>
    </source>
</evidence>
<accession>A0A8D2HHM4</accession>
<dbReference type="InterPro" id="IPR001571">
    <property type="entry name" value="GPCR_2_VIP_rcpt"/>
</dbReference>
<keyword evidence="5" id="KW-0732">Signal</keyword>
<dbReference type="SUPFAM" id="SSF111418">
    <property type="entry name" value="Hormone receptor domain"/>
    <property type="match status" value="1"/>
</dbReference>
<dbReference type="SMART" id="SM00008">
    <property type="entry name" value="HormR"/>
    <property type="match status" value="1"/>
</dbReference>
<dbReference type="Proteomes" id="UP000694417">
    <property type="component" value="Unplaced"/>
</dbReference>
<dbReference type="PRINTS" id="PR00249">
    <property type="entry name" value="GPCRSECRETIN"/>
</dbReference>
<feature type="compositionally biased region" description="Gly residues" evidence="17">
    <location>
        <begin position="114"/>
        <end position="130"/>
    </location>
</feature>
<reference evidence="21" key="2">
    <citation type="submission" date="2025-09" db="UniProtKB">
        <authorList>
            <consortium name="Ensembl"/>
        </authorList>
    </citation>
    <scope>IDENTIFICATION</scope>
</reference>
<feature type="transmembrane region" description="Helical" evidence="18">
    <location>
        <begin position="578"/>
        <end position="603"/>
    </location>
</feature>
<evidence type="ECO:0000256" key="10">
    <source>
        <dbReference type="ARBA" id="ARBA00023170"/>
    </source>
</evidence>
<feature type="region of interest" description="Disordered" evidence="17">
    <location>
        <begin position="55"/>
        <end position="176"/>
    </location>
</feature>
<feature type="transmembrane region" description="Helical" evidence="18">
    <location>
        <begin position="653"/>
        <end position="674"/>
    </location>
</feature>
<evidence type="ECO:0000259" key="19">
    <source>
        <dbReference type="PROSITE" id="PS50227"/>
    </source>
</evidence>
<dbReference type="InterPro" id="IPR047035">
    <property type="entry name" value="VIP-R2_7TM"/>
</dbReference>
<feature type="compositionally biased region" description="Low complexity" evidence="17">
    <location>
        <begin position="8"/>
        <end position="20"/>
    </location>
</feature>
<dbReference type="PROSITE" id="PS50261">
    <property type="entry name" value="G_PROTEIN_RECEP_F2_4"/>
    <property type="match status" value="1"/>
</dbReference>
<keyword evidence="11" id="KW-0325">Glycoprotein</keyword>
<reference evidence="21" key="1">
    <citation type="submission" date="2025-08" db="UniProtKB">
        <authorList>
            <consortium name="Ensembl"/>
        </authorList>
    </citation>
    <scope>IDENTIFICATION</scope>
</reference>
<keyword evidence="22" id="KW-1185">Reference proteome</keyword>
<dbReference type="PRINTS" id="PR01155">
    <property type="entry name" value="VIP2RECEPTOR"/>
</dbReference>
<dbReference type="Pfam" id="PF02793">
    <property type="entry name" value="HRM"/>
    <property type="match status" value="1"/>
</dbReference>
<feature type="region of interest" description="Disordered" evidence="17">
    <location>
        <begin position="1"/>
        <end position="30"/>
    </location>
</feature>
<dbReference type="PROSITE" id="PS00650">
    <property type="entry name" value="G_PROTEIN_RECEP_F2_2"/>
    <property type="match status" value="1"/>
</dbReference>